<dbReference type="GO" id="GO:0008270">
    <property type="term" value="F:zinc ion binding"/>
    <property type="evidence" value="ECO:0007669"/>
    <property type="project" value="UniProtKB-KW"/>
</dbReference>
<dbReference type="InterPro" id="IPR013136">
    <property type="entry name" value="WSTF_Acf1_Cbp146"/>
</dbReference>
<evidence type="ECO:0000313" key="13">
    <source>
        <dbReference type="WBParaSite" id="ACRNAN_scaffold486.g16527.t1"/>
    </source>
</evidence>
<evidence type="ECO:0000259" key="11">
    <source>
        <dbReference type="PROSITE" id="PS51136"/>
    </source>
</evidence>
<feature type="compositionally biased region" description="Basic and acidic residues" evidence="9">
    <location>
        <begin position="232"/>
        <end position="271"/>
    </location>
</feature>
<dbReference type="InterPro" id="IPR013083">
    <property type="entry name" value="Znf_RING/FYVE/PHD"/>
</dbReference>
<evidence type="ECO:0000259" key="10">
    <source>
        <dbReference type="PROSITE" id="PS50016"/>
    </source>
</evidence>
<feature type="region of interest" description="Disordered" evidence="9">
    <location>
        <begin position="231"/>
        <end position="303"/>
    </location>
</feature>
<keyword evidence="8" id="KW-0175">Coiled coil</keyword>
<feature type="coiled-coil region" evidence="8">
    <location>
        <begin position="403"/>
        <end position="436"/>
    </location>
</feature>
<feature type="domain" description="PHD-type" evidence="10">
    <location>
        <begin position="977"/>
        <end position="1028"/>
    </location>
</feature>
<evidence type="ECO:0000256" key="7">
    <source>
        <dbReference type="PROSITE-ProRule" id="PRU00475"/>
    </source>
</evidence>
<dbReference type="GO" id="GO:0140801">
    <property type="term" value="F:histone H2AXY142 kinase activity"/>
    <property type="evidence" value="ECO:0007669"/>
    <property type="project" value="InterPro"/>
</dbReference>
<evidence type="ECO:0000256" key="8">
    <source>
        <dbReference type="SAM" id="Coils"/>
    </source>
</evidence>
<feature type="compositionally biased region" description="Basic and acidic residues" evidence="9">
    <location>
        <begin position="1087"/>
        <end position="1098"/>
    </location>
</feature>
<evidence type="ECO:0000256" key="1">
    <source>
        <dbReference type="ARBA" id="ARBA00004123"/>
    </source>
</evidence>
<dbReference type="SUPFAM" id="SSF57903">
    <property type="entry name" value="FYVE/PHD zinc finger"/>
    <property type="match status" value="1"/>
</dbReference>
<dbReference type="InterPro" id="IPR011011">
    <property type="entry name" value="Znf_FYVE_PHD"/>
</dbReference>
<proteinExistence type="predicted"/>
<organism evidence="12 13">
    <name type="scientific">Acrobeloides nanus</name>
    <dbReference type="NCBI Taxonomy" id="290746"/>
    <lineage>
        <taxon>Eukaryota</taxon>
        <taxon>Metazoa</taxon>
        <taxon>Ecdysozoa</taxon>
        <taxon>Nematoda</taxon>
        <taxon>Chromadorea</taxon>
        <taxon>Rhabditida</taxon>
        <taxon>Tylenchina</taxon>
        <taxon>Cephalobomorpha</taxon>
        <taxon>Cephaloboidea</taxon>
        <taxon>Cephalobidae</taxon>
        <taxon>Acrobeloides</taxon>
    </lineage>
</organism>
<evidence type="ECO:0000313" key="12">
    <source>
        <dbReference type="Proteomes" id="UP000887540"/>
    </source>
</evidence>
<dbReference type="InterPro" id="IPR019787">
    <property type="entry name" value="Znf_PHD-finger"/>
</dbReference>
<feature type="coiled-coil region" evidence="8">
    <location>
        <begin position="702"/>
        <end position="736"/>
    </location>
</feature>
<dbReference type="PROSITE" id="PS51136">
    <property type="entry name" value="WAC"/>
    <property type="match status" value="1"/>
</dbReference>
<feature type="domain" description="WAC" evidence="11">
    <location>
        <begin position="1"/>
        <end position="51"/>
    </location>
</feature>
<dbReference type="Proteomes" id="UP000887540">
    <property type="component" value="Unplaced"/>
</dbReference>
<dbReference type="Gene3D" id="3.30.40.10">
    <property type="entry name" value="Zinc/RING finger domain, C3HC4 (zinc finger)"/>
    <property type="match status" value="1"/>
</dbReference>
<keyword evidence="4" id="KW-0862">Zinc</keyword>
<dbReference type="GO" id="GO:0090535">
    <property type="term" value="C:WICH complex"/>
    <property type="evidence" value="ECO:0007669"/>
    <property type="project" value="InterPro"/>
</dbReference>
<dbReference type="InterPro" id="IPR028941">
    <property type="entry name" value="WHIM2_dom"/>
</dbReference>
<dbReference type="PROSITE" id="PS01359">
    <property type="entry name" value="ZF_PHD_1"/>
    <property type="match status" value="1"/>
</dbReference>
<dbReference type="SMART" id="SM00249">
    <property type="entry name" value="PHD"/>
    <property type="match status" value="1"/>
</dbReference>
<evidence type="ECO:0000256" key="6">
    <source>
        <dbReference type="PROSITE-ProRule" id="PRU00146"/>
    </source>
</evidence>
<dbReference type="WBParaSite" id="ACRNAN_scaffold486.g16527.t1">
    <property type="protein sequence ID" value="ACRNAN_scaffold486.g16527.t1"/>
    <property type="gene ID" value="ACRNAN_scaffold486.g16527"/>
</dbReference>
<dbReference type="PROSITE" id="PS50016">
    <property type="entry name" value="ZF_PHD_2"/>
    <property type="match status" value="1"/>
</dbReference>
<dbReference type="GO" id="GO:0006974">
    <property type="term" value="P:DNA damage response"/>
    <property type="evidence" value="ECO:0007669"/>
    <property type="project" value="TreeGrafter"/>
</dbReference>
<feature type="region of interest" description="Disordered" evidence="9">
    <location>
        <begin position="1064"/>
        <end position="1118"/>
    </location>
</feature>
<name>A0A914DZY9_9BILA</name>
<sequence length="1118" mass="130262">MEERFPIQFIEEVSKVIHHSVKDEDELQNELSSMLRSRFFMGENVELLSQNESDDLKTGTILCVANKNSPSNKENPPSYNVKITDELIRKDVQLSKLRRCIPITDADIKNLINTMASRISKAAPWKLNDEYRQKFEIKDKVFPLFATKSPKISSPTVINSRTPSTTHPNVLKTHVKRVEMIDEIVKKAGSWVSEVIAGPIPSIEEIKKKRTPQALTISSDEDDVQLIQDTSKSIKKEKSKRKSLENGKQKASKSKIDKPSKDKTKKDQHSESKKRKNSSPQGEPKKKKAKKEQDQEAIKKRKLSAVVKKVAEETLGKDLKKKKNLQKTLNSFFSPSAFGAPASSPSPGQMEQLKANSMVETAKKHLRAMDPVAFEKFIEKNCEIPDGFIRKIPSKFLQYVIKRQALQKKNKESMKKMSAEERRNFAKEQAKKIENYDYEELRKKLMEGKFEDSFVKCVELYEVPFIHGVPAELEQQKMFSHCLEISEFMQLFQDYLITSKTKYCFTAVELYQSLHDKQDGYFIIGQFFKYLLRVLLHENVGKQVQFMGYPLSFFPVGLCSSSEIAKLLFTTKPTCTRETINGNDQNNISSMNAIFKGVIDEEIREAVNKLEQSSLYELDPMSLLKLLQFLIHEVRYLDSFHDYIEESRAVIHTSKEQMKAFDYKIEQLNAKLKEMPPFMTDEEMASLSRIESFEQAKNNKRRAALETELIDLQQRLKEKENHIKIKQRLCKELTRVQPLGYDRFHRRYWYFYNSLNMGIYVEQGWYTEEYHFEYKNSSTDSDDEIDDNMLEKDDLVKMLQRNVEFSAPTPNLPAEWRRISTKEDLNCFLETLNEKGIRESTLRKKILELRDEISLSIDGNNLKQLTPPLIGESLEMKVQILTLYRSLKDNLFLQHIDEPNFEEQLEEANNLEELKEKLVYIVNLTLSTAIKKQQTSDVPFVLTEWLECVKSCPNFSQMMLLFNIFDENIDYSNSMANKRCKVCRKCANPDNPIIKCEKCKVTTHITCTRPRLPELPKDAWTCKRCIKDEEERQRVADWEREEDEYLAREGRSSRGSHSRRGRAIIIDNEDEEEDLYATSEDEDDYFTSERTRRYETRQSNKPVKKSTSLKSRLRSSKN</sequence>
<keyword evidence="5 7" id="KW-0539">Nucleus</keyword>
<dbReference type="Pfam" id="PF00628">
    <property type="entry name" value="PHD"/>
    <property type="match status" value="1"/>
</dbReference>
<dbReference type="AlphaFoldDB" id="A0A914DZY9"/>
<keyword evidence="2" id="KW-0479">Metal-binding</keyword>
<dbReference type="PANTHER" id="PTHR46802:SF1">
    <property type="entry name" value="TYROSINE-PROTEIN KINASE BAZ1B"/>
    <property type="match status" value="1"/>
</dbReference>
<feature type="compositionally biased region" description="Acidic residues" evidence="9">
    <location>
        <begin position="1067"/>
        <end position="1086"/>
    </location>
</feature>
<evidence type="ECO:0000256" key="9">
    <source>
        <dbReference type="SAM" id="MobiDB-lite"/>
    </source>
</evidence>
<reference evidence="13" key="1">
    <citation type="submission" date="2022-11" db="UniProtKB">
        <authorList>
            <consortium name="WormBaseParasite"/>
        </authorList>
    </citation>
    <scope>IDENTIFICATION</scope>
</reference>
<dbReference type="InterPro" id="IPR001965">
    <property type="entry name" value="Znf_PHD"/>
</dbReference>
<evidence type="ECO:0000256" key="3">
    <source>
        <dbReference type="ARBA" id="ARBA00022771"/>
    </source>
</evidence>
<protein>
    <submittedName>
        <fullName evidence="13">Uncharacterized protein</fullName>
    </submittedName>
</protein>
<keyword evidence="3 6" id="KW-0863">Zinc-finger</keyword>
<dbReference type="GO" id="GO:0042393">
    <property type="term" value="F:histone binding"/>
    <property type="evidence" value="ECO:0007669"/>
    <property type="project" value="TreeGrafter"/>
</dbReference>
<comment type="subcellular location">
    <subcellularLocation>
        <location evidence="1 7">Nucleus</location>
    </subcellularLocation>
</comment>
<evidence type="ECO:0000256" key="5">
    <source>
        <dbReference type="ARBA" id="ARBA00023242"/>
    </source>
</evidence>
<evidence type="ECO:0000256" key="2">
    <source>
        <dbReference type="ARBA" id="ARBA00022723"/>
    </source>
</evidence>
<dbReference type="PANTHER" id="PTHR46802">
    <property type="entry name" value="TYROSINE-PROTEIN KINASE BAZ1B"/>
    <property type="match status" value="1"/>
</dbReference>
<dbReference type="InterPro" id="IPR019786">
    <property type="entry name" value="Zinc_finger_PHD-type_CS"/>
</dbReference>
<evidence type="ECO:0000256" key="4">
    <source>
        <dbReference type="ARBA" id="ARBA00022833"/>
    </source>
</evidence>
<keyword evidence="12" id="KW-1185">Reference proteome</keyword>
<accession>A0A914DZY9</accession>
<dbReference type="InterPro" id="IPR047174">
    <property type="entry name" value="BAZ1B"/>
</dbReference>
<dbReference type="Pfam" id="PF15613">
    <property type="entry name" value="WSD"/>
    <property type="match status" value="1"/>
</dbReference>